<dbReference type="SUPFAM" id="SSF51735">
    <property type="entry name" value="NAD(P)-binding Rossmann-fold domains"/>
    <property type="match status" value="1"/>
</dbReference>
<accession>A0ABD7MR55</accession>
<dbReference type="InterPro" id="IPR008141">
    <property type="entry name" value="Ala_DH"/>
</dbReference>
<feature type="binding site" evidence="11">
    <location>
        <position position="218"/>
    </location>
    <ligand>
        <name>NAD(+)</name>
        <dbReference type="ChEBI" id="CHEBI:57540"/>
    </ligand>
</feature>
<dbReference type="PANTHER" id="PTHR42795">
    <property type="entry name" value="ALANINE DEHYDROGENASE"/>
    <property type="match status" value="1"/>
</dbReference>
<evidence type="ECO:0000256" key="6">
    <source>
        <dbReference type="ARBA" id="ARBA00065528"/>
    </source>
</evidence>
<dbReference type="KEGG" id="cuq:Cul210931_1415"/>
<comment type="pathway">
    <text evidence="1 8">Amino-acid degradation; L-alanine degradation via dehydrogenase pathway; NH(3) and pyruvate from L-alanine: step 1/1.</text>
</comment>
<evidence type="ECO:0000256" key="7">
    <source>
        <dbReference type="ARBA" id="ARBA00072341"/>
    </source>
</evidence>
<dbReference type="SMART" id="SM01003">
    <property type="entry name" value="AlaDh_PNT_N"/>
    <property type="match status" value="1"/>
</dbReference>
<dbReference type="GO" id="GO:0000286">
    <property type="term" value="F:alanine dehydrogenase activity"/>
    <property type="evidence" value="ECO:0007669"/>
    <property type="project" value="UniProtKB-UniRule"/>
</dbReference>
<evidence type="ECO:0000256" key="2">
    <source>
        <dbReference type="ARBA" id="ARBA00005689"/>
    </source>
</evidence>
<evidence type="ECO:0000256" key="1">
    <source>
        <dbReference type="ARBA" id="ARBA00005206"/>
    </source>
</evidence>
<evidence type="ECO:0000256" key="9">
    <source>
        <dbReference type="PIRSR" id="PIRSR000183-1"/>
    </source>
</evidence>
<evidence type="ECO:0000256" key="11">
    <source>
        <dbReference type="PIRSR" id="PIRSR000183-3"/>
    </source>
</evidence>
<dbReference type="Pfam" id="PF01262">
    <property type="entry name" value="AlaDh_PNT_C"/>
    <property type="match status" value="1"/>
</dbReference>
<feature type="binding site" evidence="11">
    <location>
        <begin position="296"/>
        <end position="299"/>
    </location>
    <ligand>
        <name>NAD(+)</name>
        <dbReference type="ChEBI" id="CHEBI:57540"/>
    </ligand>
</feature>
<dbReference type="InterPro" id="IPR008143">
    <property type="entry name" value="Ala_DH/PNT_CS2"/>
</dbReference>
<feature type="active site" description="Proton donor/acceptor" evidence="9">
    <location>
        <position position="268"/>
    </location>
</feature>
<comment type="function">
    <text evidence="8">Catalyzes the reversible reductive amination of pyruvate to L-alanine.</text>
</comment>
<feature type="binding site" evidence="11">
    <location>
        <position position="196"/>
    </location>
    <ligand>
        <name>NAD(+)</name>
        <dbReference type="ChEBI" id="CHEBI:57540"/>
    </ligand>
</feature>
<protein>
    <recommendedName>
        <fullName evidence="7 8">Alanine dehydrogenase</fullName>
        <ecNumber evidence="3 8">1.4.1.1</ecNumber>
    </recommendedName>
</protein>
<feature type="domain" description="Alanine dehydrogenase/pyridine nucleotide transhydrogenase NAD(H)-binding" evidence="12">
    <location>
        <begin position="147"/>
        <end position="295"/>
    </location>
</feature>
<dbReference type="PIRSF" id="PIRSF000183">
    <property type="entry name" value="Alanine_dh"/>
    <property type="match status" value="1"/>
</dbReference>
<reference evidence="14 15" key="1">
    <citation type="submission" date="2018-06" db="EMBL/GenBank/DDBJ databases">
        <authorList>
            <consortium name="Pathogen Informatics"/>
            <person name="Doyle S."/>
        </authorList>
    </citation>
    <scope>NUCLEOTIDE SEQUENCE [LARGE SCALE GENOMIC DNA]</scope>
    <source>
        <strain evidence="14 15">NCTC7908</strain>
    </source>
</reference>
<evidence type="ECO:0000256" key="8">
    <source>
        <dbReference type="PIRNR" id="PIRNR000183"/>
    </source>
</evidence>
<feature type="binding site" evidence="10">
    <location>
        <position position="15"/>
    </location>
    <ligand>
        <name>substrate</name>
    </ligand>
</feature>
<dbReference type="RefSeq" id="WP_014525975.1">
    <property type="nucleotide sequence ID" value="NZ_CP009500.1"/>
</dbReference>
<feature type="domain" description="Alanine dehydrogenase/pyridine nucleotide transhydrogenase N-terminal" evidence="13">
    <location>
        <begin position="4"/>
        <end position="135"/>
    </location>
</feature>
<name>A0ABD7MR55_CORUL</name>
<keyword evidence="4 8" id="KW-0560">Oxidoreductase</keyword>
<dbReference type="EMBL" id="LS483400">
    <property type="protein sequence ID" value="SQG50232.1"/>
    <property type="molecule type" value="Genomic_DNA"/>
</dbReference>
<evidence type="ECO:0000313" key="15">
    <source>
        <dbReference type="Proteomes" id="UP000248741"/>
    </source>
</evidence>
<dbReference type="InterPro" id="IPR007698">
    <property type="entry name" value="AlaDH/PNT_NAD(H)-bd"/>
</dbReference>
<feature type="binding site" evidence="11">
    <location>
        <position position="132"/>
    </location>
    <ligand>
        <name>NAD(+)</name>
        <dbReference type="ChEBI" id="CHEBI:57540"/>
    </ligand>
</feature>
<dbReference type="SUPFAM" id="SSF52283">
    <property type="entry name" value="Formate/glycerate dehydrogenase catalytic domain-like"/>
    <property type="match status" value="1"/>
</dbReference>
<dbReference type="PANTHER" id="PTHR42795:SF1">
    <property type="entry name" value="ALANINE DEHYDROGENASE"/>
    <property type="match status" value="1"/>
</dbReference>
<feature type="binding site" evidence="11">
    <location>
        <position position="201"/>
    </location>
    <ligand>
        <name>NAD(+)</name>
        <dbReference type="ChEBI" id="CHEBI:57540"/>
    </ligand>
</feature>
<proteinExistence type="inferred from homology"/>
<evidence type="ECO:0000256" key="5">
    <source>
        <dbReference type="ARBA" id="ARBA00023027"/>
    </source>
</evidence>
<organism evidence="14 15">
    <name type="scientific">Corynebacterium ulcerans</name>
    <dbReference type="NCBI Taxonomy" id="65058"/>
    <lineage>
        <taxon>Bacteria</taxon>
        <taxon>Bacillati</taxon>
        <taxon>Actinomycetota</taxon>
        <taxon>Actinomycetes</taxon>
        <taxon>Mycobacteriales</taxon>
        <taxon>Corynebacteriaceae</taxon>
        <taxon>Corynebacterium</taxon>
    </lineage>
</organism>
<evidence type="ECO:0000256" key="3">
    <source>
        <dbReference type="ARBA" id="ARBA00012897"/>
    </source>
</evidence>
<dbReference type="KEGG" id="cuz:Cul05146_1498"/>
<evidence type="ECO:0000256" key="10">
    <source>
        <dbReference type="PIRSR" id="PIRSR000183-2"/>
    </source>
</evidence>
<dbReference type="Pfam" id="PF05222">
    <property type="entry name" value="AlaDh_PNT_N"/>
    <property type="match status" value="1"/>
</dbReference>
<dbReference type="SMART" id="SM01002">
    <property type="entry name" value="AlaDh_PNT_C"/>
    <property type="match status" value="1"/>
</dbReference>
<comment type="subunit">
    <text evidence="6">Homohexamer. Trimer of dimers.</text>
</comment>
<dbReference type="NCBIfam" id="TIGR00518">
    <property type="entry name" value="alaDH"/>
    <property type="match status" value="1"/>
</dbReference>
<feature type="binding site" evidence="10">
    <location>
        <position position="74"/>
    </location>
    <ligand>
        <name>substrate</name>
    </ligand>
</feature>
<keyword evidence="11" id="KW-0547">Nucleotide-binding</keyword>
<feature type="active site" description="Proton donor/acceptor" evidence="9">
    <location>
        <position position="95"/>
    </location>
</feature>
<dbReference type="FunFam" id="3.40.50.720:FF:000049">
    <property type="entry name" value="Alanine dehydrogenase"/>
    <property type="match status" value="1"/>
</dbReference>
<dbReference type="PROSITE" id="PS00837">
    <property type="entry name" value="ALADH_PNT_2"/>
    <property type="match status" value="1"/>
</dbReference>
<dbReference type="GeneID" id="75260648"/>
<gene>
    <name evidence="14" type="primary">ald</name>
    <name evidence="14" type="ORF">NCTC7908_00438</name>
</gene>
<comment type="similarity">
    <text evidence="2 8">Belongs to the AlaDH/PNT family.</text>
</comment>
<evidence type="ECO:0000259" key="12">
    <source>
        <dbReference type="SMART" id="SM01002"/>
    </source>
</evidence>
<dbReference type="EC" id="1.4.1.1" evidence="3 8"/>
<feature type="binding site" evidence="11">
    <location>
        <begin position="265"/>
        <end position="268"/>
    </location>
    <ligand>
        <name>NAD(+)</name>
        <dbReference type="ChEBI" id="CHEBI:57540"/>
    </ligand>
</feature>
<dbReference type="KEGG" id="cun:Cul210932_1528"/>
<feature type="binding site" evidence="11">
    <location>
        <begin position="237"/>
        <end position="238"/>
    </location>
    <ligand>
        <name>NAD(+)</name>
        <dbReference type="ChEBI" id="CHEBI:57540"/>
    </ligand>
</feature>
<dbReference type="CDD" id="cd05305">
    <property type="entry name" value="L-AlaDH"/>
    <property type="match status" value="1"/>
</dbReference>
<dbReference type="InterPro" id="IPR007886">
    <property type="entry name" value="AlaDH/PNT_N"/>
</dbReference>
<dbReference type="AlphaFoldDB" id="A0ABD7MR55"/>
<sequence>MLIGCPTEIKNNESRVALTPAGVVELVKRGHDVLVQTGAGIASGIEDSAYVKAGARIASDAAEAWSADVVIKVKEPLSEEYGYFKQGQILFTYLHLAADPEAAKALMEAGVTAIAYETVTGDQGLPLLAPMSEVAGRLAAQVGAYHLMRTQHGAGVLLSGVPGTAPGKVTIIGGGVVGESAARIAVGLGAQVTLLDVNLDRLRDLSAQYGPRLITMASNAYNIAHAVADADLVIGSVLIPGAAAPKLVTHEHVLSMREGAVLVDIAIDQGGCFADSHPTTHDDPTFIVDGKVFYCVTNMPGAVPVTSTAALTNATLPFLLSLADKGWRKAMADDPHFAAGLNTAEGKLTNAAVGEALGLESVTPDSLLSS</sequence>
<keyword evidence="5 8" id="KW-0520">NAD</keyword>
<evidence type="ECO:0000256" key="4">
    <source>
        <dbReference type="ARBA" id="ARBA00023002"/>
    </source>
</evidence>
<evidence type="ECO:0000313" key="14">
    <source>
        <dbReference type="EMBL" id="SQG50232.1"/>
    </source>
</evidence>
<dbReference type="Gene3D" id="3.40.50.720">
    <property type="entry name" value="NAD(P)-binding Rossmann-like Domain"/>
    <property type="match status" value="2"/>
</dbReference>
<dbReference type="Proteomes" id="UP000248741">
    <property type="component" value="Chromosome 1"/>
</dbReference>
<comment type="catalytic activity">
    <reaction evidence="8">
        <text>L-alanine + NAD(+) + H2O = pyruvate + NH4(+) + NADH + H(+)</text>
        <dbReference type="Rhea" id="RHEA:18405"/>
        <dbReference type="ChEBI" id="CHEBI:15361"/>
        <dbReference type="ChEBI" id="CHEBI:15377"/>
        <dbReference type="ChEBI" id="CHEBI:15378"/>
        <dbReference type="ChEBI" id="CHEBI:28938"/>
        <dbReference type="ChEBI" id="CHEBI:57540"/>
        <dbReference type="ChEBI" id="CHEBI:57945"/>
        <dbReference type="ChEBI" id="CHEBI:57972"/>
        <dbReference type="EC" id="1.4.1.1"/>
    </reaction>
</comment>
<evidence type="ECO:0000259" key="13">
    <source>
        <dbReference type="SMART" id="SM01003"/>
    </source>
</evidence>
<dbReference type="InterPro" id="IPR036291">
    <property type="entry name" value="NAD(P)-bd_dom_sf"/>
</dbReference>